<name>A0A8J2ZLJ0_9RHOB</name>
<keyword evidence="3" id="KW-1185">Reference proteome</keyword>
<keyword evidence="1" id="KW-1133">Transmembrane helix</keyword>
<evidence type="ECO:0000313" key="2">
    <source>
        <dbReference type="EMBL" id="GGG77458.1"/>
    </source>
</evidence>
<feature type="transmembrane region" description="Helical" evidence="1">
    <location>
        <begin position="20"/>
        <end position="40"/>
    </location>
</feature>
<evidence type="ECO:0000313" key="3">
    <source>
        <dbReference type="Proteomes" id="UP000617145"/>
    </source>
</evidence>
<sequence>MTGDEFPRTWKGRLIEAGKIMGAIAAIFGGCSLIWGMTFGPLREIYTMASGFVEDFRRLEATVQQLQLDVARANGEDRVIRQPEGLSYIQEPVTQGDDVVMILVIARTRLGEGCRLIDWVPIFTDELNIPTPGERSRKGPVSRQIDTNTQRLRVEMVPPDVLRPGRVVVYLTLTYRCPGAEGETTLEDRTDSLSYRLLPGT</sequence>
<evidence type="ECO:0000256" key="1">
    <source>
        <dbReference type="SAM" id="Phobius"/>
    </source>
</evidence>
<reference evidence="2" key="1">
    <citation type="journal article" date="2014" name="Int. J. Syst. Evol. Microbiol.">
        <title>Complete genome sequence of Corynebacterium casei LMG S-19264T (=DSM 44701T), isolated from a smear-ripened cheese.</title>
        <authorList>
            <consortium name="US DOE Joint Genome Institute (JGI-PGF)"/>
            <person name="Walter F."/>
            <person name="Albersmeier A."/>
            <person name="Kalinowski J."/>
            <person name="Ruckert C."/>
        </authorList>
    </citation>
    <scope>NUCLEOTIDE SEQUENCE</scope>
    <source>
        <strain evidence="2">CGMCC 1.15762</strain>
    </source>
</reference>
<proteinExistence type="predicted"/>
<reference evidence="2" key="2">
    <citation type="submission" date="2020-09" db="EMBL/GenBank/DDBJ databases">
        <authorList>
            <person name="Sun Q."/>
            <person name="Zhou Y."/>
        </authorList>
    </citation>
    <scope>NUCLEOTIDE SEQUENCE</scope>
    <source>
        <strain evidence="2">CGMCC 1.15762</strain>
    </source>
</reference>
<protein>
    <submittedName>
        <fullName evidence="2">Uncharacterized protein</fullName>
    </submittedName>
</protein>
<comment type="caution">
    <text evidence="2">The sequence shown here is derived from an EMBL/GenBank/DDBJ whole genome shotgun (WGS) entry which is preliminary data.</text>
</comment>
<accession>A0A8J2ZLJ0</accession>
<dbReference type="AlphaFoldDB" id="A0A8J2ZLJ0"/>
<dbReference type="EMBL" id="BMJV01000005">
    <property type="protein sequence ID" value="GGG77458.1"/>
    <property type="molecule type" value="Genomic_DNA"/>
</dbReference>
<keyword evidence="1" id="KW-0812">Transmembrane</keyword>
<gene>
    <name evidence="2" type="ORF">GCM10011415_27950</name>
</gene>
<organism evidence="2 3">
    <name type="scientific">Salipiger pallidus</name>
    <dbReference type="NCBI Taxonomy" id="1775170"/>
    <lineage>
        <taxon>Bacteria</taxon>
        <taxon>Pseudomonadati</taxon>
        <taxon>Pseudomonadota</taxon>
        <taxon>Alphaproteobacteria</taxon>
        <taxon>Rhodobacterales</taxon>
        <taxon>Roseobacteraceae</taxon>
        <taxon>Salipiger</taxon>
    </lineage>
</organism>
<keyword evidence="1" id="KW-0472">Membrane</keyword>
<dbReference type="RefSeq" id="WP_188790832.1">
    <property type="nucleotide sequence ID" value="NZ_BMJV01000005.1"/>
</dbReference>
<dbReference type="Proteomes" id="UP000617145">
    <property type="component" value="Unassembled WGS sequence"/>
</dbReference>